<feature type="domain" description="Pyridoxamine kinase/Phosphomethylpyrimidine kinase" evidence="7">
    <location>
        <begin position="14"/>
        <end position="261"/>
    </location>
</feature>
<dbReference type="InterPro" id="IPR029056">
    <property type="entry name" value="Ribokinase-like"/>
</dbReference>
<accession>A0A4R4KJH9</accession>
<gene>
    <name evidence="8" type="primary">thiD</name>
    <name evidence="8" type="ORF">EZE20_04050</name>
</gene>
<dbReference type="OrthoDB" id="9810880at2"/>
<evidence type="ECO:0000313" key="9">
    <source>
        <dbReference type="Proteomes" id="UP000295706"/>
    </source>
</evidence>
<dbReference type="CDD" id="cd01169">
    <property type="entry name" value="HMPP_kinase"/>
    <property type="match status" value="1"/>
</dbReference>
<dbReference type="Pfam" id="PF08543">
    <property type="entry name" value="Phos_pyr_kin"/>
    <property type="match status" value="1"/>
</dbReference>
<evidence type="ECO:0000256" key="3">
    <source>
        <dbReference type="ARBA" id="ARBA00022679"/>
    </source>
</evidence>
<dbReference type="RefSeq" id="WP_132114746.1">
    <property type="nucleotide sequence ID" value="NZ_SMJU01000002.1"/>
</dbReference>
<reference evidence="8 9" key="1">
    <citation type="submission" date="2019-02" db="EMBL/GenBank/DDBJ databases">
        <title>Arundinibacter roseus gen. nov., sp. nov., a new member of the family Cytophagaceae.</title>
        <authorList>
            <person name="Szuroczki S."/>
            <person name="Khayer B."/>
            <person name="Sproer C."/>
            <person name="Toumi M."/>
            <person name="Szabo A."/>
            <person name="Felfoldi T."/>
            <person name="Schumann P."/>
            <person name="Toth E."/>
        </authorList>
    </citation>
    <scope>NUCLEOTIDE SEQUENCE [LARGE SCALE GENOMIC DNA]</scope>
    <source>
        <strain evidence="8 9">DMA-k-7a</strain>
    </source>
</reference>
<dbReference type="FunFam" id="3.40.1190.20:FF:000003">
    <property type="entry name" value="Phosphomethylpyrimidine kinase ThiD"/>
    <property type="match status" value="1"/>
</dbReference>
<evidence type="ECO:0000256" key="5">
    <source>
        <dbReference type="ARBA" id="ARBA00022777"/>
    </source>
</evidence>
<dbReference type="SUPFAM" id="SSF53613">
    <property type="entry name" value="Ribokinase-like"/>
    <property type="match status" value="1"/>
</dbReference>
<dbReference type="Proteomes" id="UP000295706">
    <property type="component" value="Unassembled WGS sequence"/>
</dbReference>
<evidence type="ECO:0000256" key="6">
    <source>
        <dbReference type="ARBA" id="ARBA00022840"/>
    </source>
</evidence>
<comment type="caution">
    <text evidence="8">The sequence shown here is derived from an EMBL/GenBank/DDBJ whole genome shotgun (WGS) entry which is preliminary data.</text>
</comment>
<proteinExistence type="predicted"/>
<comment type="pathway">
    <text evidence="1">Cofactor biosynthesis; thiamine diphosphate biosynthesis.</text>
</comment>
<dbReference type="AlphaFoldDB" id="A0A4R4KJH9"/>
<evidence type="ECO:0000256" key="2">
    <source>
        <dbReference type="ARBA" id="ARBA00012135"/>
    </source>
</evidence>
<dbReference type="EMBL" id="SMJU01000002">
    <property type="protein sequence ID" value="TDB68103.1"/>
    <property type="molecule type" value="Genomic_DNA"/>
</dbReference>
<name>A0A4R4KJH9_9BACT</name>
<dbReference type="GO" id="GO:0008972">
    <property type="term" value="F:phosphomethylpyrimidine kinase activity"/>
    <property type="evidence" value="ECO:0007669"/>
    <property type="project" value="InterPro"/>
</dbReference>
<keyword evidence="3 8" id="KW-0808">Transferase</keyword>
<dbReference type="PANTHER" id="PTHR20858:SF17">
    <property type="entry name" value="HYDROXYMETHYLPYRIMIDINE_PHOSPHOMETHYLPYRIMIDINE KINASE THI20-RELATED"/>
    <property type="match status" value="1"/>
</dbReference>
<sequence length="276" mass="29244">MKRYPIVLTIAGSDSGGGAGIQADLKTIAALGAFGTSALTALTAQNTQGVQAIHPVPPDFLRQQLEAVFEDFTIDSVKIGMINTREVATVIGQTLDQYSPRHVVFDPVMVATSGAKLIQNETIAILRKELFSKLTVLTPNLDEAQLLVRQSLGSVSEMQQAAEELVAQGCAAVLLKGGHLPGREVYDILAQSGKPTHIFQSEFIPSKNLHGTGCTLSSAIATFLALGLSLFDAVDEARNYVAGAILAGKDVQTGGGHGPLNHSFAPREMQYKESSM</sequence>
<dbReference type="InterPro" id="IPR013749">
    <property type="entry name" value="PM/HMP-P_kinase-1"/>
</dbReference>
<evidence type="ECO:0000259" key="7">
    <source>
        <dbReference type="Pfam" id="PF08543"/>
    </source>
</evidence>
<evidence type="ECO:0000256" key="1">
    <source>
        <dbReference type="ARBA" id="ARBA00004948"/>
    </source>
</evidence>
<evidence type="ECO:0000313" key="8">
    <source>
        <dbReference type="EMBL" id="TDB68103.1"/>
    </source>
</evidence>
<dbReference type="InterPro" id="IPR004399">
    <property type="entry name" value="HMP/HMP-P_kinase_dom"/>
</dbReference>
<evidence type="ECO:0000256" key="4">
    <source>
        <dbReference type="ARBA" id="ARBA00022741"/>
    </source>
</evidence>
<dbReference type="EC" id="2.7.1.49" evidence="2"/>
<dbReference type="PANTHER" id="PTHR20858">
    <property type="entry name" value="PHOSPHOMETHYLPYRIMIDINE KINASE"/>
    <property type="match status" value="1"/>
</dbReference>
<dbReference type="GO" id="GO:0008902">
    <property type="term" value="F:hydroxymethylpyrimidine kinase activity"/>
    <property type="evidence" value="ECO:0007669"/>
    <property type="project" value="UniProtKB-EC"/>
</dbReference>
<organism evidence="8 9">
    <name type="scientific">Arundinibacter roseus</name>
    <dbReference type="NCBI Taxonomy" id="2070510"/>
    <lineage>
        <taxon>Bacteria</taxon>
        <taxon>Pseudomonadati</taxon>
        <taxon>Bacteroidota</taxon>
        <taxon>Cytophagia</taxon>
        <taxon>Cytophagales</taxon>
        <taxon>Spirosomataceae</taxon>
        <taxon>Arundinibacter</taxon>
    </lineage>
</organism>
<keyword evidence="5 8" id="KW-0418">Kinase</keyword>
<keyword evidence="6" id="KW-0067">ATP-binding</keyword>
<keyword evidence="9" id="KW-1185">Reference proteome</keyword>
<protein>
    <recommendedName>
        <fullName evidence="2">hydroxymethylpyrimidine kinase</fullName>
        <ecNumber evidence="2">2.7.1.49</ecNumber>
    </recommendedName>
</protein>
<dbReference type="GO" id="GO:0005524">
    <property type="term" value="F:ATP binding"/>
    <property type="evidence" value="ECO:0007669"/>
    <property type="project" value="UniProtKB-KW"/>
</dbReference>
<dbReference type="Gene3D" id="3.40.1190.20">
    <property type="match status" value="1"/>
</dbReference>
<dbReference type="GO" id="GO:0005829">
    <property type="term" value="C:cytosol"/>
    <property type="evidence" value="ECO:0007669"/>
    <property type="project" value="TreeGrafter"/>
</dbReference>
<dbReference type="NCBIfam" id="TIGR00097">
    <property type="entry name" value="HMP-P_kinase"/>
    <property type="match status" value="1"/>
</dbReference>
<keyword evidence="4" id="KW-0547">Nucleotide-binding</keyword>
<dbReference type="GO" id="GO:0009228">
    <property type="term" value="P:thiamine biosynthetic process"/>
    <property type="evidence" value="ECO:0007669"/>
    <property type="project" value="InterPro"/>
</dbReference>